<comment type="function">
    <text evidence="9 12">Required for accurate and efficient protein synthesis under certain stress conditions. May act as a fidelity factor of the translation reaction, by catalyzing a one-codon backward translocation of tRNAs on improperly translocated ribosomes. Back-translocation proceeds from a post-translocation (POST) complex to a pre-translocation (PRE) complex, thus giving elongation factor G a second chance to translocate the tRNAs correctly. Binds to ribosomes in a GTP-dependent manner.</text>
</comment>
<dbReference type="GO" id="GO:0005886">
    <property type="term" value="C:plasma membrane"/>
    <property type="evidence" value="ECO:0007669"/>
    <property type="project" value="UniProtKB-SubCell"/>
</dbReference>
<dbReference type="Gene3D" id="2.40.30.10">
    <property type="entry name" value="Translation factors"/>
    <property type="match status" value="1"/>
</dbReference>
<gene>
    <name evidence="12" type="primary">lepA</name>
    <name evidence="14" type="ordered locus">Selin_2225</name>
</gene>
<feature type="binding site" evidence="12">
    <location>
        <begin position="133"/>
        <end position="136"/>
    </location>
    <ligand>
        <name>GTP</name>
        <dbReference type="ChEBI" id="CHEBI:37565"/>
    </ligand>
</feature>
<dbReference type="InParanoid" id="E6W3R4"/>
<keyword evidence="12" id="KW-0997">Cell inner membrane</keyword>
<keyword evidence="7 12" id="KW-0472">Membrane</keyword>
<dbReference type="InterPro" id="IPR000795">
    <property type="entry name" value="T_Tr_GTP-bd_dom"/>
</dbReference>
<dbReference type="HAMAP" id="MF_00071">
    <property type="entry name" value="LepA"/>
    <property type="match status" value="1"/>
</dbReference>
<dbReference type="PANTHER" id="PTHR43512">
    <property type="entry name" value="TRANSLATION FACTOR GUF1-RELATED"/>
    <property type="match status" value="1"/>
</dbReference>
<evidence type="ECO:0000259" key="13">
    <source>
        <dbReference type="PROSITE" id="PS51722"/>
    </source>
</evidence>
<evidence type="ECO:0000256" key="2">
    <source>
        <dbReference type="ARBA" id="ARBA00022475"/>
    </source>
</evidence>
<keyword evidence="2 12" id="KW-1003">Cell membrane</keyword>
<dbReference type="Pfam" id="PF03144">
    <property type="entry name" value="GTP_EFTU_D2"/>
    <property type="match status" value="1"/>
</dbReference>
<evidence type="ECO:0000313" key="15">
    <source>
        <dbReference type="Proteomes" id="UP000002572"/>
    </source>
</evidence>
<dbReference type="PROSITE" id="PS00301">
    <property type="entry name" value="G_TR_1"/>
    <property type="match status" value="1"/>
</dbReference>
<evidence type="ECO:0000256" key="8">
    <source>
        <dbReference type="ARBA" id="ARBA00050293"/>
    </source>
</evidence>
<dbReference type="KEGG" id="din:Selin_2225"/>
<evidence type="ECO:0000256" key="12">
    <source>
        <dbReference type="HAMAP-Rule" id="MF_00071"/>
    </source>
</evidence>
<dbReference type="InterPro" id="IPR006297">
    <property type="entry name" value="EF-4"/>
</dbReference>
<keyword evidence="4 12" id="KW-0378">Hydrolase</keyword>
<dbReference type="InterPro" id="IPR005225">
    <property type="entry name" value="Small_GTP-bd"/>
</dbReference>
<dbReference type="FunFam" id="3.40.50.300:FF:000078">
    <property type="entry name" value="Elongation factor 4"/>
    <property type="match status" value="1"/>
</dbReference>
<dbReference type="InterPro" id="IPR031157">
    <property type="entry name" value="G_TR_CS"/>
</dbReference>
<reference evidence="14 15" key="1">
    <citation type="submission" date="2010-12" db="EMBL/GenBank/DDBJ databases">
        <title>Complete sequence of Desulfurispirillum indicum S5.</title>
        <authorList>
            <consortium name="US DOE Joint Genome Institute"/>
            <person name="Lucas S."/>
            <person name="Copeland A."/>
            <person name="Lapidus A."/>
            <person name="Cheng J.-F."/>
            <person name="Goodwin L."/>
            <person name="Pitluck S."/>
            <person name="Chertkov O."/>
            <person name="Held B."/>
            <person name="Detter J.C."/>
            <person name="Han C."/>
            <person name="Tapia R."/>
            <person name="Land M."/>
            <person name="Hauser L."/>
            <person name="Kyrpides N."/>
            <person name="Ivanova N."/>
            <person name="Mikhailova N."/>
            <person name="Haggblom M."/>
            <person name="Rauschenbach I."/>
            <person name="Bini E."/>
            <person name="Woyke T."/>
        </authorList>
    </citation>
    <scope>NUCLEOTIDE SEQUENCE [LARGE SCALE GENOMIC DNA]</scope>
    <source>
        <strain evidence="15">ATCC BAA-1389 / DSM 22839 / S5</strain>
    </source>
</reference>
<dbReference type="Gene3D" id="3.30.70.870">
    <property type="entry name" value="Elongation Factor G (Translational Gtpase), domain 3"/>
    <property type="match status" value="1"/>
</dbReference>
<dbReference type="GO" id="GO:0005525">
    <property type="term" value="F:GTP binding"/>
    <property type="evidence" value="ECO:0007669"/>
    <property type="project" value="UniProtKB-UniRule"/>
</dbReference>
<dbReference type="FunFam" id="2.40.30.10:FF:000015">
    <property type="entry name" value="Translation factor GUF1, mitochondrial"/>
    <property type="match status" value="1"/>
</dbReference>
<comment type="catalytic activity">
    <reaction evidence="8 12">
        <text>GTP + H2O = GDP + phosphate + H(+)</text>
        <dbReference type="Rhea" id="RHEA:19669"/>
        <dbReference type="ChEBI" id="CHEBI:15377"/>
        <dbReference type="ChEBI" id="CHEBI:15378"/>
        <dbReference type="ChEBI" id="CHEBI:37565"/>
        <dbReference type="ChEBI" id="CHEBI:43474"/>
        <dbReference type="ChEBI" id="CHEBI:58189"/>
        <dbReference type="EC" id="3.6.5.n1"/>
    </reaction>
</comment>
<dbReference type="InterPro" id="IPR035654">
    <property type="entry name" value="LepA_IV"/>
</dbReference>
<comment type="similarity">
    <text evidence="10">Belongs to the GTP-binding elongation factor family. LepA subfamily.</text>
</comment>
<keyword evidence="15" id="KW-1185">Reference proteome</keyword>
<evidence type="ECO:0000256" key="11">
    <source>
        <dbReference type="ARBA" id="ARBA00066744"/>
    </source>
</evidence>
<dbReference type="STRING" id="653733.Selin_2225"/>
<dbReference type="GO" id="GO:0003924">
    <property type="term" value="F:GTPase activity"/>
    <property type="evidence" value="ECO:0007669"/>
    <property type="project" value="UniProtKB-UniRule"/>
</dbReference>
<dbReference type="CDD" id="cd03709">
    <property type="entry name" value="lepA_C"/>
    <property type="match status" value="1"/>
</dbReference>
<dbReference type="Pfam" id="PF00009">
    <property type="entry name" value="GTP_EFTU"/>
    <property type="match status" value="1"/>
</dbReference>
<dbReference type="NCBIfam" id="TIGR01393">
    <property type="entry name" value="lepA"/>
    <property type="match status" value="1"/>
</dbReference>
<dbReference type="eggNOG" id="COG0481">
    <property type="taxonomic scope" value="Bacteria"/>
</dbReference>
<dbReference type="Proteomes" id="UP000002572">
    <property type="component" value="Chromosome"/>
</dbReference>
<dbReference type="Gene3D" id="3.40.50.300">
    <property type="entry name" value="P-loop containing nucleotide triphosphate hydrolases"/>
    <property type="match status" value="1"/>
</dbReference>
<dbReference type="InterPro" id="IPR000640">
    <property type="entry name" value="EFG_V-like"/>
</dbReference>
<evidence type="ECO:0000256" key="5">
    <source>
        <dbReference type="ARBA" id="ARBA00022917"/>
    </source>
</evidence>
<dbReference type="SUPFAM" id="SSF54980">
    <property type="entry name" value="EF-G C-terminal domain-like"/>
    <property type="match status" value="2"/>
</dbReference>
<dbReference type="FunFam" id="3.30.70.240:FF:000007">
    <property type="entry name" value="Translation factor GUF1, mitochondrial"/>
    <property type="match status" value="1"/>
</dbReference>
<dbReference type="FunFam" id="3.30.70.2570:FF:000001">
    <property type="entry name" value="Translation factor GUF1, mitochondrial"/>
    <property type="match status" value="1"/>
</dbReference>
<protein>
    <recommendedName>
        <fullName evidence="11 12">Elongation factor 4</fullName>
        <shortName evidence="12">EF-4</shortName>
        <ecNumber evidence="11 12">3.6.5.n1</ecNumber>
    </recommendedName>
    <alternativeName>
        <fullName evidence="12">Ribosomal back-translocase LepA</fullName>
    </alternativeName>
</protein>
<dbReference type="Pfam" id="PF06421">
    <property type="entry name" value="LepA_C"/>
    <property type="match status" value="1"/>
</dbReference>
<dbReference type="InterPro" id="IPR035647">
    <property type="entry name" value="EFG_III/V"/>
</dbReference>
<name>E6W3R4_DESIS</name>
<dbReference type="PROSITE" id="PS51722">
    <property type="entry name" value="G_TR_2"/>
    <property type="match status" value="1"/>
</dbReference>
<dbReference type="FunFam" id="3.30.70.870:FF:000004">
    <property type="entry name" value="Translation factor GUF1, mitochondrial"/>
    <property type="match status" value="1"/>
</dbReference>
<dbReference type="CDD" id="cd01890">
    <property type="entry name" value="LepA"/>
    <property type="match status" value="1"/>
</dbReference>
<dbReference type="AlphaFoldDB" id="E6W3R4"/>
<organism evidence="14 15">
    <name type="scientific">Desulfurispirillum indicum (strain ATCC BAA-1389 / DSM 22839 / S5)</name>
    <dbReference type="NCBI Taxonomy" id="653733"/>
    <lineage>
        <taxon>Bacteria</taxon>
        <taxon>Pseudomonadati</taxon>
        <taxon>Chrysiogenota</taxon>
        <taxon>Chrysiogenia</taxon>
        <taxon>Chrysiogenales</taxon>
        <taxon>Chrysiogenaceae</taxon>
        <taxon>Desulfurispirillum</taxon>
    </lineage>
</organism>
<dbReference type="SUPFAM" id="SSF52540">
    <property type="entry name" value="P-loop containing nucleoside triphosphate hydrolases"/>
    <property type="match status" value="1"/>
</dbReference>
<feature type="binding site" evidence="12">
    <location>
        <begin position="16"/>
        <end position="21"/>
    </location>
    <ligand>
        <name>GTP</name>
        <dbReference type="ChEBI" id="CHEBI:37565"/>
    </ligand>
</feature>
<evidence type="ECO:0000256" key="3">
    <source>
        <dbReference type="ARBA" id="ARBA00022741"/>
    </source>
</evidence>
<dbReference type="PANTHER" id="PTHR43512:SF4">
    <property type="entry name" value="TRANSLATION FACTOR GUF1 HOMOLOG, CHLOROPLASTIC"/>
    <property type="match status" value="1"/>
</dbReference>
<evidence type="ECO:0000256" key="6">
    <source>
        <dbReference type="ARBA" id="ARBA00023134"/>
    </source>
</evidence>
<dbReference type="InterPro" id="IPR027417">
    <property type="entry name" value="P-loop_NTPase"/>
</dbReference>
<dbReference type="RefSeq" id="WP_013506821.1">
    <property type="nucleotide sequence ID" value="NC_014836.1"/>
</dbReference>
<dbReference type="CDD" id="cd03699">
    <property type="entry name" value="EF4_II"/>
    <property type="match status" value="1"/>
</dbReference>
<dbReference type="PRINTS" id="PR00315">
    <property type="entry name" value="ELONGATNFCT"/>
</dbReference>
<sequence length="602" mass="67091">MQREFKRNFSIIAHIDHGKSTLADRIIEFTGAIQDREKKDQLLDRMDLERERGITIKAQAITLNYLAQDGNTYELNLIDTPGHVDFSYEVSRSLAACEGALLVVDASQGVEAQTLANVYLALDNDLELIPVLNKIDLPSAEPERIKQQIEDIIGLDTSDAVMASAKEGIGIGDILEAVVQRIPSPEGSEEAPLQALIFDSWFDPYQGVIIMVRIVNGSLRKGMRIRSFKGRKEHEVTHVGYFDPFQQDVDCLSAGSVGFVIAGIKDIQEVKVGDTITRCDHPAKQPLDGYKEVKPMVFSGLYPVDSAEYDDLRDALEKLVLNDASLSFELESSAALGFGFRCGFLGLLHMEIIQERLEREYNLNLITTAPTVTYAVHDIHGGCTMVDNPTQLPDPQLIDHIEEPYIVANIMCPNDYVGQVITLCQMKRGIQKAIQYIGSDRVMVTYELPLNEVVMDFYDALKSATRGYASLDYDFLEYRPGKLVKLDILLNGDTVDALSLIVHADSAYARGRDLAAKMREIIPRQMFEVAIQAAIGNKIIARETVKAMRKNVLAKCYGGDITRKKKLLEKQKEGKKRMKQVGAVEVPQEAFMAVLRVGTEGR</sequence>
<comment type="subcellular location">
    <subcellularLocation>
        <location evidence="12">Cell inner membrane</location>
        <topology evidence="12">Peripheral membrane protein</topology>
        <orientation evidence="12">Cytoplasmic side</orientation>
    </subcellularLocation>
</comment>
<dbReference type="GO" id="GO:0003746">
    <property type="term" value="F:translation elongation factor activity"/>
    <property type="evidence" value="ECO:0007669"/>
    <property type="project" value="UniProtKB-UniRule"/>
</dbReference>
<evidence type="ECO:0000256" key="9">
    <source>
        <dbReference type="ARBA" id="ARBA00057626"/>
    </source>
</evidence>
<feature type="domain" description="Tr-type G" evidence="13">
    <location>
        <begin position="4"/>
        <end position="186"/>
    </location>
</feature>
<dbReference type="Gene3D" id="3.30.70.240">
    <property type="match status" value="1"/>
</dbReference>
<evidence type="ECO:0000256" key="1">
    <source>
        <dbReference type="ARBA" id="ARBA00005454"/>
    </source>
</evidence>
<dbReference type="Gene3D" id="3.30.70.2570">
    <property type="entry name" value="Elongation factor 4, C-terminal domain"/>
    <property type="match status" value="1"/>
</dbReference>
<dbReference type="NCBIfam" id="TIGR00231">
    <property type="entry name" value="small_GTP"/>
    <property type="match status" value="1"/>
</dbReference>
<comment type="similarity">
    <text evidence="1 12">Belongs to the TRAFAC class translation factor GTPase superfamily. Classic translation factor GTPase family. LepA subfamily.</text>
</comment>
<dbReference type="GO" id="GO:0045727">
    <property type="term" value="P:positive regulation of translation"/>
    <property type="evidence" value="ECO:0007669"/>
    <property type="project" value="UniProtKB-UniRule"/>
</dbReference>
<evidence type="ECO:0000256" key="10">
    <source>
        <dbReference type="ARBA" id="ARBA00061052"/>
    </source>
</evidence>
<evidence type="ECO:0000256" key="4">
    <source>
        <dbReference type="ARBA" id="ARBA00022801"/>
    </source>
</evidence>
<dbReference type="EC" id="3.6.5.n1" evidence="11 12"/>
<evidence type="ECO:0000313" key="14">
    <source>
        <dbReference type="EMBL" id="ADU66945.1"/>
    </source>
</evidence>
<dbReference type="OrthoDB" id="9801591at2"/>
<accession>E6W3R4</accession>
<dbReference type="InterPro" id="IPR013842">
    <property type="entry name" value="LepA_CTD"/>
</dbReference>
<dbReference type="InterPro" id="IPR004161">
    <property type="entry name" value="EFTu-like_2"/>
</dbReference>
<dbReference type="EMBL" id="CP002432">
    <property type="protein sequence ID" value="ADU66945.1"/>
    <property type="molecule type" value="Genomic_DNA"/>
</dbReference>
<proteinExistence type="inferred from homology"/>
<dbReference type="FunCoup" id="E6W3R4">
    <property type="interactions" value="507"/>
</dbReference>
<dbReference type="HOGENOM" id="CLU_009995_3_3_0"/>
<dbReference type="CDD" id="cd16260">
    <property type="entry name" value="EF4_III"/>
    <property type="match status" value="1"/>
</dbReference>
<dbReference type="GO" id="GO:0043022">
    <property type="term" value="F:ribosome binding"/>
    <property type="evidence" value="ECO:0007669"/>
    <property type="project" value="UniProtKB-UniRule"/>
</dbReference>
<keyword evidence="3 12" id="KW-0547">Nucleotide-binding</keyword>
<keyword evidence="6 12" id="KW-0342">GTP-binding</keyword>
<keyword evidence="5 12" id="KW-0648">Protein biosynthesis</keyword>
<dbReference type="InterPro" id="IPR038363">
    <property type="entry name" value="LepA_C_sf"/>
</dbReference>
<evidence type="ECO:0000256" key="7">
    <source>
        <dbReference type="ARBA" id="ARBA00023136"/>
    </source>
</evidence>
<dbReference type="Pfam" id="PF00679">
    <property type="entry name" value="EFG_C"/>
    <property type="match status" value="1"/>
</dbReference>